<evidence type="ECO:0000313" key="2">
    <source>
        <dbReference type="Proteomes" id="UP000050535"/>
    </source>
</evidence>
<sequence length="296" mass="30929">MAAALLVNSRDAGHVAGKADLGGLGRSLALRYLAVRILLNMAAGESRPAGRVLGFARLVGTAVGVALGLDALALGAAQFKGDLAGELSTGLAVELGDQRLDPVLEAWRSSAIVPPLLFQLIVVVVGPFDVEPPVLAGQTSMDIRACGVRCRCARPRSRRAPPRARPAHGQGEIPTVVGEDLGLEADSFFGHQVGLCSGRATAAAGSSECRGCPVVGNDQLASTRYSWLRCCPRAKTTLPSWMKVSNLWDRARVPAPLGPGARGGTRAFSLVVTSSISRPFLPRSEPAIFSPERPAI</sequence>
<dbReference type="EMBL" id="LGUC01000003">
    <property type="protein sequence ID" value="KPN28873.1"/>
    <property type="molecule type" value="Genomic_DNA"/>
</dbReference>
<comment type="caution">
    <text evidence="1">The sequence shown here is derived from an EMBL/GenBank/DDBJ whole genome shotgun (WGS) entry which is preliminary data.</text>
</comment>
<dbReference type="AlphaFoldDB" id="A0A0P7G6U2"/>
<dbReference type="Proteomes" id="UP000050535">
    <property type="component" value="Unassembled WGS sequence"/>
</dbReference>
<gene>
    <name evidence="1" type="ORF">SY89_03525</name>
</gene>
<proteinExistence type="predicted"/>
<evidence type="ECO:0000313" key="1">
    <source>
        <dbReference type="EMBL" id="KPN28873.1"/>
    </source>
</evidence>
<reference evidence="2" key="1">
    <citation type="submission" date="2013-11" db="EMBL/GenBank/DDBJ databases">
        <authorList>
            <person name="Hoang H.T."/>
            <person name="Killian M.L."/>
            <person name="Madson D.M."/>
            <person name="Arruda P.H.E."/>
            <person name="Sun D."/>
            <person name="Schwartz K.J."/>
            <person name="Yoon K."/>
        </authorList>
    </citation>
    <scope>NUCLEOTIDE SEQUENCE [LARGE SCALE GENOMIC DNA]</scope>
    <source>
        <strain evidence="2">CDK2</strain>
    </source>
</reference>
<accession>A0A0P7G6U2</accession>
<protein>
    <submittedName>
        <fullName evidence="1">Uncharacterized protein</fullName>
    </submittedName>
</protein>
<name>A0A0P7G6U2_9EURY</name>
<keyword evidence="2" id="KW-1185">Reference proteome</keyword>
<organism evidence="1 2">
    <name type="scientific">Halolamina pelagica</name>
    <dbReference type="NCBI Taxonomy" id="699431"/>
    <lineage>
        <taxon>Archaea</taxon>
        <taxon>Methanobacteriati</taxon>
        <taxon>Methanobacteriota</taxon>
        <taxon>Stenosarchaea group</taxon>
        <taxon>Halobacteria</taxon>
        <taxon>Halobacteriales</taxon>
        <taxon>Haloferacaceae</taxon>
    </lineage>
</organism>